<dbReference type="RefSeq" id="WP_115640581.1">
    <property type="nucleotide sequence ID" value="NZ_UFWZ01000001.1"/>
</dbReference>
<accession>A0A381J7T8</accession>
<dbReference type="Proteomes" id="UP000254664">
    <property type="component" value="Unassembled WGS sequence"/>
</dbReference>
<dbReference type="Pfam" id="PF15933">
    <property type="entry name" value="RnlB_antitoxin"/>
    <property type="match status" value="1"/>
</dbReference>
<reference evidence="1 2" key="1">
    <citation type="submission" date="2018-06" db="EMBL/GenBank/DDBJ databases">
        <authorList>
            <consortium name="Pathogen Informatics"/>
            <person name="Doyle S."/>
        </authorList>
    </citation>
    <scope>NUCLEOTIDE SEQUENCE [LARGE SCALE GENOMIC DNA]</scope>
    <source>
        <strain evidence="1 2">NCTC9836</strain>
    </source>
</reference>
<dbReference type="OrthoDB" id="3035994at2"/>
<name>A0A381J7T8_9CLOT</name>
<organism evidence="1 2">
    <name type="scientific">Clostridium putrefaciens</name>
    <dbReference type="NCBI Taxonomy" id="99675"/>
    <lineage>
        <taxon>Bacteria</taxon>
        <taxon>Bacillati</taxon>
        <taxon>Bacillota</taxon>
        <taxon>Clostridia</taxon>
        <taxon>Eubacteriales</taxon>
        <taxon>Clostridiaceae</taxon>
        <taxon>Clostridium</taxon>
    </lineage>
</organism>
<dbReference type="EMBL" id="UFWZ01000001">
    <property type="protein sequence ID" value="SUY46516.1"/>
    <property type="molecule type" value="Genomic_DNA"/>
</dbReference>
<gene>
    <name evidence="1" type="ORF">NCTC9836_00812</name>
</gene>
<protein>
    <submittedName>
        <fullName evidence="1">Uncharacterized protein</fullName>
    </submittedName>
</protein>
<dbReference type="AlphaFoldDB" id="A0A381J7T8"/>
<evidence type="ECO:0000313" key="2">
    <source>
        <dbReference type="Proteomes" id="UP000254664"/>
    </source>
</evidence>
<proteinExistence type="predicted"/>
<sequence length="122" mass="14380">MKDYKIVLINNEEYSVIIYSEARRHPLDNIKQIEEDLREMKLKSEKILFDMILCRGNTTDRFIQCRFNGNSLVTSSMEVLNLNKKHNIRKLSTNYLVTDREKVENSILTSIQKKMILKGITI</sequence>
<dbReference type="InterPro" id="IPR031834">
    <property type="entry name" value="RnlB/LsoB_antitoxin"/>
</dbReference>
<keyword evidence="2" id="KW-1185">Reference proteome</keyword>
<evidence type="ECO:0000313" key="1">
    <source>
        <dbReference type="EMBL" id="SUY46516.1"/>
    </source>
</evidence>